<evidence type="ECO:0000256" key="8">
    <source>
        <dbReference type="ARBA" id="ARBA00022989"/>
    </source>
</evidence>
<proteinExistence type="inferred from homology"/>
<evidence type="ECO:0000313" key="16">
    <source>
        <dbReference type="EMBL" id="KAL0566270.1"/>
    </source>
</evidence>
<feature type="region of interest" description="Disordered" evidence="13">
    <location>
        <begin position="388"/>
        <end position="440"/>
    </location>
</feature>
<accession>A0ABR3ETR4</accession>
<dbReference type="PANTHER" id="PTHR23070">
    <property type="entry name" value="BCS1 AAA-TYPE ATPASE"/>
    <property type="match status" value="1"/>
</dbReference>
<evidence type="ECO:0008006" key="18">
    <source>
        <dbReference type="Google" id="ProtNLM"/>
    </source>
</evidence>
<name>A0ABR3ETR4_9AGAR</name>
<comment type="subcellular location">
    <subcellularLocation>
        <location evidence="1">Mitochondrion inner membrane</location>
        <topology evidence="1">Single-pass membrane protein</topology>
    </subcellularLocation>
</comment>
<sequence>MVPFLFSFSALGNRVKIFLIGGLFETCRRWFGYFYEKAVESFYMSATFDEGDVSYQWIMVWLSKQSAWARIRQVEVSTDTYGVDRAAVHIDEDDDEDATNTRNMFYIPSPSKVYTMWYKGRYLTITRSQEQGRWGKDNKLHLTLMTRDHKMLADLLKEARKAYMSFQEDKIQVARREKRSLSSIVLDPGVKDLIVADARDFLGSRKWYTERGIPFRRGYLLYGAPGSGKTSLIHSLASELELDVYIISLSRIGLDDSGLDTLINELPERCVALMEDIDAVFTHGLTREPDEDEKKKLGDKDDGEDKDDDNRREKKKGIMAGSTTSHLSGLLNALNGIGAQEDRILFATTNKYTSLDPALCRPGRMDLHIEFKLANRYQMKELFKRFYNPNNNAHEDDEEKPRRKSRKDDEKDVDDTDYNISQSNSSSASSSPLLTSSEPSSILEVDASKPSVSGAMHQDRHAYAPRLSKRELEAMSTEFADTIPEREVSMASLQGYLMVYKIRPQDAVKIVGEWVEGELRGKREKQRRKTERAGKRRQAEEKKRKEEEKKEVEVKEGEPASTEAKADEGQTSSSS</sequence>
<dbReference type="PROSITE" id="PS00674">
    <property type="entry name" value="AAA"/>
    <property type="match status" value="1"/>
</dbReference>
<evidence type="ECO:0000256" key="4">
    <source>
        <dbReference type="ARBA" id="ARBA00022741"/>
    </source>
</evidence>
<keyword evidence="6" id="KW-0378">Hydrolase</keyword>
<dbReference type="Gene3D" id="3.40.50.300">
    <property type="entry name" value="P-loop containing nucleotide triphosphate hydrolases"/>
    <property type="match status" value="1"/>
</dbReference>
<keyword evidence="5" id="KW-0999">Mitochondrion inner membrane</keyword>
<evidence type="ECO:0000313" key="17">
    <source>
        <dbReference type="Proteomes" id="UP001465976"/>
    </source>
</evidence>
<evidence type="ECO:0000256" key="2">
    <source>
        <dbReference type="ARBA" id="ARBA00007448"/>
    </source>
</evidence>
<evidence type="ECO:0000256" key="3">
    <source>
        <dbReference type="ARBA" id="ARBA00022692"/>
    </source>
</evidence>
<dbReference type="InterPro" id="IPR050747">
    <property type="entry name" value="Mitochondrial_chaperone_BCS1"/>
</dbReference>
<dbReference type="Pfam" id="PF08740">
    <property type="entry name" value="BCS1_N"/>
    <property type="match status" value="1"/>
</dbReference>
<evidence type="ECO:0000256" key="13">
    <source>
        <dbReference type="SAM" id="MobiDB-lite"/>
    </source>
</evidence>
<evidence type="ECO:0000256" key="7">
    <source>
        <dbReference type="ARBA" id="ARBA00022840"/>
    </source>
</evidence>
<dbReference type="InterPro" id="IPR003959">
    <property type="entry name" value="ATPase_AAA_core"/>
</dbReference>
<dbReference type="Proteomes" id="UP001465976">
    <property type="component" value="Unassembled WGS sequence"/>
</dbReference>
<evidence type="ECO:0000256" key="9">
    <source>
        <dbReference type="ARBA" id="ARBA00023128"/>
    </source>
</evidence>
<evidence type="ECO:0000259" key="14">
    <source>
        <dbReference type="SMART" id="SM00382"/>
    </source>
</evidence>
<dbReference type="InterPro" id="IPR003593">
    <property type="entry name" value="AAA+_ATPase"/>
</dbReference>
<evidence type="ECO:0000256" key="1">
    <source>
        <dbReference type="ARBA" id="ARBA00004434"/>
    </source>
</evidence>
<keyword evidence="3" id="KW-0812">Transmembrane</keyword>
<evidence type="ECO:0000259" key="15">
    <source>
        <dbReference type="SMART" id="SM01024"/>
    </source>
</evidence>
<keyword evidence="9" id="KW-0496">Mitochondrion</keyword>
<feature type="domain" description="AAA+ ATPase" evidence="14">
    <location>
        <begin position="215"/>
        <end position="375"/>
    </location>
</feature>
<keyword evidence="10" id="KW-0472">Membrane</keyword>
<comment type="similarity">
    <text evidence="2">Belongs to the AAA ATPase family. BCS1 subfamily.</text>
</comment>
<keyword evidence="7 12" id="KW-0067">ATP-binding</keyword>
<feature type="region of interest" description="Disordered" evidence="13">
    <location>
        <begin position="284"/>
        <end position="321"/>
    </location>
</feature>
<comment type="caution">
    <text evidence="16">The sequence shown here is derived from an EMBL/GenBank/DDBJ whole genome shotgun (WGS) entry which is preliminary data.</text>
</comment>
<evidence type="ECO:0000256" key="12">
    <source>
        <dbReference type="RuleBase" id="RU003651"/>
    </source>
</evidence>
<dbReference type="InterPro" id="IPR027417">
    <property type="entry name" value="P-loop_NTPase"/>
</dbReference>
<keyword evidence="17" id="KW-1185">Reference proteome</keyword>
<dbReference type="SUPFAM" id="SSF52540">
    <property type="entry name" value="P-loop containing nucleoside triphosphate hydrolases"/>
    <property type="match status" value="1"/>
</dbReference>
<dbReference type="InterPro" id="IPR003960">
    <property type="entry name" value="ATPase_AAA_CS"/>
</dbReference>
<evidence type="ECO:0000256" key="5">
    <source>
        <dbReference type="ARBA" id="ARBA00022792"/>
    </source>
</evidence>
<dbReference type="EMBL" id="JBAHYK010001952">
    <property type="protein sequence ID" value="KAL0566270.1"/>
    <property type="molecule type" value="Genomic_DNA"/>
</dbReference>
<dbReference type="SMART" id="SM00382">
    <property type="entry name" value="AAA"/>
    <property type="match status" value="1"/>
</dbReference>
<feature type="compositionally biased region" description="Basic and acidic residues" evidence="13">
    <location>
        <begin position="531"/>
        <end position="568"/>
    </location>
</feature>
<gene>
    <name evidence="16" type="ORF">V5O48_015747</name>
</gene>
<feature type="domain" description="BCS1 N-terminal" evidence="15">
    <location>
        <begin position="18"/>
        <end position="184"/>
    </location>
</feature>
<comment type="catalytic activity">
    <reaction evidence="11">
        <text>ATP + H2O = ADP + phosphate + H(+)</text>
        <dbReference type="Rhea" id="RHEA:13065"/>
        <dbReference type="ChEBI" id="CHEBI:15377"/>
        <dbReference type="ChEBI" id="CHEBI:15378"/>
        <dbReference type="ChEBI" id="CHEBI:30616"/>
        <dbReference type="ChEBI" id="CHEBI:43474"/>
        <dbReference type="ChEBI" id="CHEBI:456216"/>
    </reaction>
    <physiologicalReaction direction="left-to-right" evidence="11">
        <dbReference type="Rhea" id="RHEA:13066"/>
    </physiologicalReaction>
</comment>
<protein>
    <recommendedName>
        <fullName evidence="18">P-loop containing nucleoside triphosphate hydrolase protein</fullName>
    </recommendedName>
</protein>
<reference evidence="16 17" key="1">
    <citation type="submission" date="2024-02" db="EMBL/GenBank/DDBJ databases">
        <title>A draft genome for the cacao thread blight pathogen Marasmius crinis-equi.</title>
        <authorList>
            <person name="Cohen S.P."/>
            <person name="Baruah I.K."/>
            <person name="Amoako-Attah I."/>
            <person name="Bukari Y."/>
            <person name="Meinhardt L.W."/>
            <person name="Bailey B.A."/>
        </authorList>
    </citation>
    <scope>NUCLEOTIDE SEQUENCE [LARGE SCALE GENOMIC DNA]</scope>
    <source>
        <strain evidence="16 17">GH-76</strain>
    </source>
</reference>
<dbReference type="InterPro" id="IPR014851">
    <property type="entry name" value="BCS1_N"/>
</dbReference>
<organism evidence="16 17">
    <name type="scientific">Marasmius crinis-equi</name>
    <dbReference type="NCBI Taxonomy" id="585013"/>
    <lineage>
        <taxon>Eukaryota</taxon>
        <taxon>Fungi</taxon>
        <taxon>Dikarya</taxon>
        <taxon>Basidiomycota</taxon>
        <taxon>Agaricomycotina</taxon>
        <taxon>Agaricomycetes</taxon>
        <taxon>Agaricomycetidae</taxon>
        <taxon>Agaricales</taxon>
        <taxon>Marasmiineae</taxon>
        <taxon>Marasmiaceae</taxon>
        <taxon>Marasmius</taxon>
    </lineage>
</organism>
<dbReference type="Pfam" id="PF00004">
    <property type="entry name" value="AAA"/>
    <property type="match status" value="1"/>
</dbReference>
<keyword evidence="4 12" id="KW-0547">Nucleotide-binding</keyword>
<dbReference type="SMART" id="SM01024">
    <property type="entry name" value="BCS1_N"/>
    <property type="match status" value="1"/>
</dbReference>
<dbReference type="Pfam" id="PF25426">
    <property type="entry name" value="AAA_lid_BCS1"/>
    <property type="match status" value="1"/>
</dbReference>
<feature type="compositionally biased region" description="Low complexity" evidence="13">
    <location>
        <begin position="421"/>
        <end position="440"/>
    </location>
</feature>
<keyword evidence="8" id="KW-1133">Transmembrane helix</keyword>
<feature type="region of interest" description="Disordered" evidence="13">
    <location>
        <begin position="518"/>
        <end position="575"/>
    </location>
</feature>
<evidence type="ECO:0000256" key="6">
    <source>
        <dbReference type="ARBA" id="ARBA00022801"/>
    </source>
</evidence>
<feature type="compositionally biased region" description="Basic and acidic residues" evidence="13">
    <location>
        <begin position="285"/>
        <end position="300"/>
    </location>
</feature>
<evidence type="ECO:0000256" key="10">
    <source>
        <dbReference type="ARBA" id="ARBA00023136"/>
    </source>
</evidence>
<evidence type="ECO:0000256" key="11">
    <source>
        <dbReference type="ARBA" id="ARBA00048778"/>
    </source>
</evidence>
<dbReference type="InterPro" id="IPR057495">
    <property type="entry name" value="AAA_lid_BCS1"/>
</dbReference>